<accession>A0A7S2M0V8</accession>
<gene>
    <name evidence="2" type="ORF">SMAR0320_LOCUS18547</name>
</gene>
<reference evidence="2" key="1">
    <citation type="submission" date="2021-01" db="EMBL/GenBank/DDBJ databases">
        <authorList>
            <person name="Corre E."/>
            <person name="Pelletier E."/>
            <person name="Niang G."/>
            <person name="Scheremetjew M."/>
            <person name="Finn R."/>
            <person name="Kale V."/>
            <person name="Holt S."/>
            <person name="Cochrane G."/>
            <person name="Meng A."/>
            <person name="Brown T."/>
            <person name="Cohen L."/>
        </authorList>
    </citation>
    <scope>NUCLEOTIDE SEQUENCE</scope>
    <source>
        <strain evidence="2">SM1012Den-03</strain>
    </source>
</reference>
<dbReference type="AlphaFoldDB" id="A0A7S2M0V8"/>
<evidence type="ECO:0000256" key="1">
    <source>
        <dbReference type="SAM" id="SignalP"/>
    </source>
</evidence>
<name>A0A7S2M0V8_9STRA</name>
<dbReference type="EMBL" id="HBGZ01026100">
    <property type="protein sequence ID" value="CAD9622148.1"/>
    <property type="molecule type" value="Transcribed_RNA"/>
</dbReference>
<proteinExistence type="predicted"/>
<feature type="signal peptide" evidence="1">
    <location>
        <begin position="1"/>
        <end position="28"/>
    </location>
</feature>
<organism evidence="2">
    <name type="scientific">Skeletonema marinoi</name>
    <dbReference type="NCBI Taxonomy" id="267567"/>
    <lineage>
        <taxon>Eukaryota</taxon>
        <taxon>Sar</taxon>
        <taxon>Stramenopiles</taxon>
        <taxon>Ochrophyta</taxon>
        <taxon>Bacillariophyta</taxon>
        <taxon>Coscinodiscophyceae</taxon>
        <taxon>Thalassiosirophycidae</taxon>
        <taxon>Thalassiosirales</taxon>
        <taxon>Skeletonemataceae</taxon>
        <taxon>Skeletonema</taxon>
        <taxon>Skeletonema marinoi-dohrnii complex</taxon>
    </lineage>
</organism>
<sequence>MKVAPSFSISAALAALYASSALVVPTAATTCDEAVFEASPSTVVTEISSIYVGLAGNCTGEGLFQMPRMIWTIEPNPDDSVNTTSIFLSPSNIGTVVTEGYNVMGVDLYPAAVANAIEIGVLIQAPKDGLNSVSVKNGAPFFVNIAKGFTRLTYLSLGGADTCNPVRVDYIEAGCPFCNDLYAPEEVKGIGPSIVADLSEVNVEDVIGQYTFIQSIFVTSPSVYNLSLALPEYGESGVPVQFDFESASSKIEIKGSFDCAFEETNMTNGGWCAFKSNPASGCKDCSNEMIIDGSINGYFNVSATSPLDVHMSDGGCDHLAPFSYYDKGMGQVKCTEGNATVNVEPLPCISADIGTVECGTDPYMDHSNDFPYFCVASLPDRKCPPEDSSGVSLGAVWIVSLLLPIAAALFAL</sequence>
<evidence type="ECO:0000313" key="2">
    <source>
        <dbReference type="EMBL" id="CAD9622148.1"/>
    </source>
</evidence>
<keyword evidence="1" id="KW-0732">Signal</keyword>
<feature type="chain" id="PRO_5031136748" evidence="1">
    <location>
        <begin position="29"/>
        <end position="412"/>
    </location>
</feature>
<protein>
    <submittedName>
        <fullName evidence="2">Uncharacterized protein</fullName>
    </submittedName>
</protein>